<keyword evidence="4" id="KW-0808">Transferase</keyword>
<evidence type="ECO:0000256" key="2">
    <source>
        <dbReference type="ARBA" id="ARBA00004906"/>
    </source>
</evidence>
<evidence type="ECO:0000313" key="10">
    <source>
        <dbReference type="Proteomes" id="UP001054857"/>
    </source>
</evidence>
<feature type="region of interest" description="Disordered" evidence="7">
    <location>
        <begin position="800"/>
        <end position="846"/>
    </location>
</feature>
<proteinExistence type="predicted"/>
<sequence>MGCICSRAVVHPEVATADTQQHLDKPWKKNQVLPVNEKAEQAEAAGFQQQVQEAKSLPAAFAGNGKDAEADGKAFRSVFTDLQDLCTDKVDGTRLTNLAERLHEILKRRLPSALKACTQPSDVAIFLGVAKRAVACCNSIIQPMLLHINRILSNQHASSSWSEGTSWEQVEFSDFLGMLEDASTATFDQGVMEVGRPVALLMELLHDLRQHCDAYKLSWEASTTQVPALDELIGMVGIIFFRKVVLETAETAQSKLEQYQQLQEQIGWTDAQLATCTCPEARAMLLYLHQVSSAGEKRTNVMVRRSSAFWDSFECARRDGLLPASHGPMCHKYFPLFVSEYAAGTAGSGRKRAVEAGEGHGPRKEFFMLAGQDMTGHAEQQQLQQAAGAAGGGASSPEAAAAVAAAASIFRESSGGASAASGGGADVGSSTSGGGATQASGSGNSHSRRPPLWLYNRTAGAYWYNTTLSETPELRGAYAFAGWLMGQCILNRAPLGLLLPPVLFRALIEGHSSAHGAQHGSEGGAGANGGGPGGGFQPTLDMLAEFDPDAAAAVRNVAALPADQLRGMLELEGLPGDWSAERYTQHAVSQVLRDGVAWQSKAVAAGLFAAVDRRLLRAWQLGPAALAALVAGGSGGGGGGAAGGEVPTDLSKLFRVALDEELSGSSAVLVEMLWEVLAGWPAERRRRFVEFVTGTARLPLPGSELLKIQAPFVAMGAAEHKATLGMLPQAHTCDNLLELPNYWESLLAVRGIRGGPAAVTRGSAQLTPEQLAELRAEARRILEERLELAVMNFQGYGLDERTGARGGGSSDGGGGGGGKDGDDGSQRNPRGDLAGPEPSVLPDLPLTPAALTADSLASLARLSASSSVLHASHPLAFSAAAAAAAAAAAGPGQTAGGQRGGGAGHAALASTAHLVAEASGGLAAESAGGGGRGGGLSGAPTPAPTNVLPGEGVSSVAVSAKAGGAGSGAHANQQQHRLESDAAAVMPGVTDAERQANILARFEVDLNDKKKGGGVSGNAYRQQHMQKRESSEESQDAFK</sequence>
<dbReference type="Gene3D" id="3.30.2410.10">
    <property type="entry name" value="Hect, E3 ligase catalytic domain"/>
    <property type="match status" value="1"/>
</dbReference>
<dbReference type="AlphaFoldDB" id="A0AAD3HP77"/>
<dbReference type="GO" id="GO:0061630">
    <property type="term" value="F:ubiquitin protein ligase activity"/>
    <property type="evidence" value="ECO:0007669"/>
    <property type="project" value="UniProtKB-EC"/>
</dbReference>
<accession>A0AAD3HP77</accession>
<dbReference type="Pfam" id="PF00632">
    <property type="entry name" value="HECT"/>
    <property type="match status" value="1"/>
</dbReference>
<dbReference type="EMBL" id="BMAR01000021">
    <property type="protein sequence ID" value="GFR47973.1"/>
    <property type="molecule type" value="Genomic_DNA"/>
</dbReference>
<evidence type="ECO:0000313" key="9">
    <source>
        <dbReference type="EMBL" id="GFR47973.1"/>
    </source>
</evidence>
<reference evidence="9 10" key="1">
    <citation type="journal article" date="2021" name="Sci. Rep.">
        <title>Genome sequencing of the multicellular alga Astrephomene provides insights into convergent evolution of germ-soma differentiation.</title>
        <authorList>
            <person name="Yamashita S."/>
            <person name="Yamamoto K."/>
            <person name="Matsuzaki R."/>
            <person name="Suzuki S."/>
            <person name="Yamaguchi H."/>
            <person name="Hirooka S."/>
            <person name="Minakuchi Y."/>
            <person name="Miyagishima S."/>
            <person name="Kawachi M."/>
            <person name="Toyoda A."/>
            <person name="Nozaki H."/>
        </authorList>
    </citation>
    <scope>NUCLEOTIDE SEQUENCE [LARGE SCALE GENOMIC DNA]</scope>
    <source>
        <strain evidence="9 10">NIES-4017</strain>
    </source>
</reference>
<keyword evidence="10" id="KW-1185">Reference proteome</keyword>
<evidence type="ECO:0000256" key="1">
    <source>
        <dbReference type="ARBA" id="ARBA00000885"/>
    </source>
</evidence>
<dbReference type="GO" id="GO:0005737">
    <property type="term" value="C:cytoplasm"/>
    <property type="evidence" value="ECO:0007669"/>
    <property type="project" value="TreeGrafter"/>
</dbReference>
<feature type="compositionally biased region" description="Gly residues" evidence="7">
    <location>
        <begin position="421"/>
        <end position="436"/>
    </location>
</feature>
<feature type="region of interest" description="Disordered" evidence="7">
    <location>
        <begin position="923"/>
        <end position="951"/>
    </location>
</feature>
<dbReference type="Gene3D" id="3.90.1750.10">
    <property type="entry name" value="Hect, E3 ligase catalytic domains"/>
    <property type="match status" value="1"/>
</dbReference>
<feature type="region of interest" description="Disordered" evidence="7">
    <location>
        <begin position="1003"/>
        <end position="1039"/>
    </location>
</feature>
<dbReference type="InterPro" id="IPR000569">
    <property type="entry name" value="HECT_dom"/>
</dbReference>
<feature type="active site" description="Glycyl thioester intermediate" evidence="6">
    <location>
        <position position="733"/>
    </location>
</feature>
<feature type="compositionally biased region" description="Gly residues" evidence="7">
    <location>
        <begin position="521"/>
        <end position="534"/>
    </location>
</feature>
<dbReference type="PANTHER" id="PTHR11254">
    <property type="entry name" value="HECT DOMAIN UBIQUITIN-PROTEIN LIGASE"/>
    <property type="match status" value="1"/>
</dbReference>
<gene>
    <name evidence="9" type="ORF">Agub_g9797</name>
</gene>
<organism evidence="9 10">
    <name type="scientific">Astrephomene gubernaculifera</name>
    <dbReference type="NCBI Taxonomy" id="47775"/>
    <lineage>
        <taxon>Eukaryota</taxon>
        <taxon>Viridiplantae</taxon>
        <taxon>Chlorophyta</taxon>
        <taxon>core chlorophytes</taxon>
        <taxon>Chlorophyceae</taxon>
        <taxon>CS clade</taxon>
        <taxon>Chlamydomonadales</taxon>
        <taxon>Astrephomenaceae</taxon>
        <taxon>Astrephomene</taxon>
    </lineage>
</organism>
<dbReference type="GO" id="GO:0016567">
    <property type="term" value="P:protein ubiquitination"/>
    <property type="evidence" value="ECO:0007669"/>
    <property type="project" value="TreeGrafter"/>
</dbReference>
<dbReference type="SUPFAM" id="SSF56204">
    <property type="entry name" value="Hect, E3 ligase catalytic domain"/>
    <property type="match status" value="1"/>
</dbReference>
<dbReference type="InterPro" id="IPR050409">
    <property type="entry name" value="E3_ubiq-protein_ligase"/>
</dbReference>
<evidence type="ECO:0000259" key="8">
    <source>
        <dbReference type="PROSITE" id="PS50237"/>
    </source>
</evidence>
<dbReference type="SMART" id="SM00119">
    <property type="entry name" value="HECTc"/>
    <property type="match status" value="1"/>
</dbReference>
<evidence type="ECO:0000256" key="7">
    <source>
        <dbReference type="SAM" id="MobiDB-lite"/>
    </source>
</evidence>
<dbReference type="Proteomes" id="UP001054857">
    <property type="component" value="Unassembled WGS sequence"/>
</dbReference>
<name>A0AAD3HP77_9CHLO</name>
<comment type="caution">
    <text evidence="9">The sequence shown here is derived from an EMBL/GenBank/DDBJ whole genome shotgun (WGS) entry which is preliminary data.</text>
</comment>
<comment type="catalytic activity">
    <reaction evidence="1">
        <text>S-ubiquitinyl-[E2 ubiquitin-conjugating enzyme]-L-cysteine + [acceptor protein]-L-lysine = [E2 ubiquitin-conjugating enzyme]-L-cysteine + N(6)-ubiquitinyl-[acceptor protein]-L-lysine.</text>
        <dbReference type="EC" id="2.3.2.26"/>
    </reaction>
</comment>
<feature type="region of interest" description="Disordered" evidence="7">
    <location>
        <begin position="420"/>
        <end position="450"/>
    </location>
</feature>
<feature type="compositionally biased region" description="Gly residues" evidence="7">
    <location>
        <begin position="804"/>
        <end position="818"/>
    </location>
</feature>
<feature type="region of interest" description="Disordered" evidence="7">
    <location>
        <begin position="514"/>
        <end position="534"/>
    </location>
</feature>
<comment type="pathway">
    <text evidence="2">Protein modification; protein ubiquitination.</text>
</comment>
<dbReference type="EC" id="2.3.2.26" evidence="3"/>
<keyword evidence="5 6" id="KW-0833">Ubl conjugation pathway</keyword>
<evidence type="ECO:0000256" key="6">
    <source>
        <dbReference type="PROSITE-ProRule" id="PRU00104"/>
    </source>
</evidence>
<evidence type="ECO:0000256" key="3">
    <source>
        <dbReference type="ARBA" id="ARBA00012485"/>
    </source>
</evidence>
<dbReference type="PROSITE" id="PS50237">
    <property type="entry name" value="HECT"/>
    <property type="match status" value="1"/>
</dbReference>
<dbReference type="GO" id="GO:0006511">
    <property type="term" value="P:ubiquitin-dependent protein catabolic process"/>
    <property type="evidence" value="ECO:0007669"/>
    <property type="project" value="TreeGrafter"/>
</dbReference>
<dbReference type="PANTHER" id="PTHR11254:SF440">
    <property type="entry name" value="E3 UBIQUITIN-PROTEIN LIGASE NEDD-4"/>
    <property type="match status" value="1"/>
</dbReference>
<evidence type="ECO:0000256" key="5">
    <source>
        <dbReference type="ARBA" id="ARBA00022786"/>
    </source>
</evidence>
<dbReference type="InterPro" id="IPR035983">
    <property type="entry name" value="Hect_E3_ubiquitin_ligase"/>
</dbReference>
<feature type="compositionally biased region" description="Gly residues" evidence="7">
    <location>
        <begin position="927"/>
        <end position="937"/>
    </location>
</feature>
<protein>
    <recommendedName>
        <fullName evidence="3">HECT-type E3 ubiquitin transferase</fullName>
        <ecNumber evidence="3">2.3.2.26</ecNumber>
    </recommendedName>
</protein>
<evidence type="ECO:0000256" key="4">
    <source>
        <dbReference type="ARBA" id="ARBA00022679"/>
    </source>
</evidence>
<feature type="domain" description="HECT" evidence="8">
    <location>
        <begin position="581"/>
        <end position="742"/>
    </location>
</feature>
<feature type="compositionally biased region" description="Basic and acidic residues" evidence="7">
    <location>
        <begin position="1026"/>
        <end position="1039"/>
    </location>
</feature>